<accession>A0ABP0TRK6</accession>
<feature type="transmembrane region" description="Helical" evidence="2">
    <location>
        <begin position="53"/>
        <end position="74"/>
    </location>
</feature>
<proteinExistence type="predicted"/>
<dbReference type="InterPro" id="IPR031610">
    <property type="entry name" value="TIC110"/>
</dbReference>
<protein>
    <submittedName>
        <fullName evidence="3">Uncharacterized protein</fullName>
    </submittedName>
</protein>
<keyword evidence="2" id="KW-0472">Membrane</keyword>
<evidence type="ECO:0000313" key="3">
    <source>
        <dbReference type="EMBL" id="CAK9203303.1"/>
    </source>
</evidence>
<name>A0ABP0TRK6_9BRYO</name>
<sequence>MFGTEQELSGPQKFLEGLPASARYATSAVIVVGALAAGYALGARVKGTQGAAVGGALALGAIGGASAFALNAAAPHVAAVQVRNALVNHSDPSSLRSTEIDAIAQKYGVSRRNERFNAELRDLYDRYVTEILPPGNEDLKGDEADSILAFKNALGLDDPDAAAVHIEIGRRIFRQRLETGNRESAVEERRTFQKLVYVSTLVFGEASKFLLPWKRVFKVTDSQIDVAIRDNAQRLFTTQLSTLGSDLDVEKIKELRTIQLKLKLNDEVASQMFRDYAQKQIEAHITSALEVLKSRARIKDTGKMVREMENVLAYNAKLSAVAAIQADASFLLPGIGPVTVLGGQFESDRQMDDLKQLYRIYLSEAFAGGRLEDDKVAALGHLRNTFGMGKRESEDVLQEVTVKVYRRRLSQAVQGGDLDAAPSKAVFLQELCDTLQFDPEKAAQVHTDIYRQKLEQCVADGSLNDEDVSALLRLRVLLCIPQETVDSAHADICGRLFTKIVDDAISAGVDGYDMDMKAAVRNGVIGLRLTQEAAMTIASKAVRAVFLTYVKRSKTAGSRVESARELKKMVIFSNLVVAELIVDIRGDSPEPEETKKEEEKPVKTDAETDEEDDWENLQSLRKTRKTADIEGRMEKKSQAEITLVNELELRERTDLYRTFLLYCLSGETTGMPMGTQIVTQRDSTEFVRLGQLGTILGLNQKEVADVHKGLAEQAFRQQAQVILADGQLNKARMQDLTELQKQLGLPADSAQTIIQSITKTKMSGAIEAAINQGRLSIDEVKELREAGVDVNGMIPKEVRQKLFKKVVDRTFSSGTGDFDETELYEKIPAELGISVDIAKRTVQDLAKERLSNSLVQAVSLLRQKKPGDVVATLNNLLACDKAVPSPPLSWPVKEELIDLYCIYLKDSQSAEKAARLQELLGIDESQASNLKEMVTTSGFSLGLEEEEFSF</sequence>
<evidence type="ECO:0000256" key="2">
    <source>
        <dbReference type="SAM" id="Phobius"/>
    </source>
</evidence>
<feature type="compositionally biased region" description="Basic and acidic residues" evidence="1">
    <location>
        <begin position="587"/>
        <end position="606"/>
    </location>
</feature>
<feature type="region of interest" description="Disordered" evidence="1">
    <location>
        <begin position="587"/>
        <end position="615"/>
    </location>
</feature>
<dbReference type="Proteomes" id="UP001497512">
    <property type="component" value="Chromosome 14"/>
</dbReference>
<evidence type="ECO:0000313" key="4">
    <source>
        <dbReference type="Proteomes" id="UP001497512"/>
    </source>
</evidence>
<reference evidence="3" key="1">
    <citation type="submission" date="2024-02" db="EMBL/GenBank/DDBJ databases">
        <authorList>
            <consortium name="ELIXIR-Norway"/>
            <consortium name="Elixir Norway"/>
        </authorList>
    </citation>
    <scope>NUCLEOTIDE SEQUENCE</scope>
</reference>
<dbReference type="Pfam" id="PF16940">
    <property type="entry name" value="Tic110"/>
    <property type="match status" value="2"/>
</dbReference>
<dbReference type="PANTHER" id="PTHR34935:SF3">
    <property type="entry name" value="PROTEIN TIC110, CHLOROPLASTIC"/>
    <property type="match status" value="1"/>
</dbReference>
<keyword evidence="2" id="KW-1133">Transmembrane helix</keyword>
<feature type="transmembrane region" description="Helical" evidence="2">
    <location>
        <begin position="20"/>
        <end position="41"/>
    </location>
</feature>
<organism evidence="3 4">
    <name type="scientific">Sphagnum troendelagicum</name>
    <dbReference type="NCBI Taxonomy" id="128251"/>
    <lineage>
        <taxon>Eukaryota</taxon>
        <taxon>Viridiplantae</taxon>
        <taxon>Streptophyta</taxon>
        <taxon>Embryophyta</taxon>
        <taxon>Bryophyta</taxon>
        <taxon>Sphagnophytina</taxon>
        <taxon>Sphagnopsida</taxon>
        <taxon>Sphagnales</taxon>
        <taxon>Sphagnaceae</taxon>
        <taxon>Sphagnum</taxon>
    </lineage>
</organism>
<keyword evidence="2" id="KW-0812">Transmembrane</keyword>
<dbReference type="PANTHER" id="PTHR34935">
    <property type="entry name" value="PROTEIN TIC110, CHLOROPLASTIC"/>
    <property type="match status" value="1"/>
</dbReference>
<dbReference type="EMBL" id="OZ019906">
    <property type="protein sequence ID" value="CAK9203303.1"/>
    <property type="molecule type" value="Genomic_DNA"/>
</dbReference>
<keyword evidence="4" id="KW-1185">Reference proteome</keyword>
<gene>
    <name evidence="3" type="ORF">CSSPTR1EN2_LOCUS6819</name>
</gene>
<evidence type="ECO:0000256" key="1">
    <source>
        <dbReference type="SAM" id="MobiDB-lite"/>
    </source>
</evidence>